<keyword evidence="7" id="KW-0411">Iron-sulfur</keyword>
<dbReference type="EMBL" id="BJXX01000057">
    <property type="protein sequence ID" value="GEN33905.1"/>
    <property type="molecule type" value="Genomic_DNA"/>
</dbReference>
<comment type="similarity">
    <text evidence="1">Belongs to the nitrite and sulfite reductase 4Fe-4S domain family.</text>
</comment>
<evidence type="ECO:0000259" key="9">
    <source>
        <dbReference type="Pfam" id="PF03460"/>
    </source>
</evidence>
<gene>
    <name evidence="10" type="ORF">ADA01nite_13650</name>
</gene>
<evidence type="ECO:0000256" key="4">
    <source>
        <dbReference type="ARBA" id="ARBA00022723"/>
    </source>
</evidence>
<evidence type="ECO:0000256" key="1">
    <source>
        <dbReference type="ARBA" id="ARBA00010429"/>
    </source>
</evidence>
<dbReference type="AlphaFoldDB" id="A0A511V4P9"/>
<protein>
    <submittedName>
        <fullName evidence="10">Ferredoxin--nitrite reductase</fullName>
    </submittedName>
</protein>
<organism evidence="10 11">
    <name type="scientific">Aneurinibacillus danicus</name>
    <dbReference type="NCBI Taxonomy" id="267746"/>
    <lineage>
        <taxon>Bacteria</taxon>
        <taxon>Bacillati</taxon>
        <taxon>Bacillota</taxon>
        <taxon>Bacilli</taxon>
        <taxon>Bacillales</taxon>
        <taxon>Paenibacillaceae</taxon>
        <taxon>Aneurinibacillus group</taxon>
        <taxon>Aneurinibacillus</taxon>
    </lineage>
</organism>
<feature type="domain" description="Nitrite/sulphite reductase 4Fe-4S" evidence="8">
    <location>
        <begin position="134"/>
        <end position="289"/>
    </location>
</feature>
<dbReference type="InterPro" id="IPR006066">
    <property type="entry name" value="NO2/SO3_Rdtase_FeS/sirohaem_BS"/>
</dbReference>
<dbReference type="GO" id="GO:0016491">
    <property type="term" value="F:oxidoreductase activity"/>
    <property type="evidence" value="ECO:0007669"/>
    <property type="project" value="UniProtKB-KW"/>
</dbReference>
<comment type="caution">
    <text evidence="10">The sequence shown here is derived from an EMBL/GenBank/DDBJ whole genome shotgun (WGS) entry which is preliminary data.</text>
</comment>
<evidence type="ECO:0000256" key="3">
    <source>
        <dbReference type="ARBA" id="ARBA00022617"/>
    </source>
</evidence>
<evidence type="ECO:0000256" key="6">
    <source>
        <dbReference type="ARBA" id="ARBA00023004"/>
    </source>
</evidence>
<keyword evidence="4" id="KW-0479">Metal-binding</keyword>
<dbReference type="Pfam" id="PF01077">
    <property type="entry name" value="NIR_SIR"/>
    <property type="match status" value="2"/>
</dbReference>
<keyword evidence="6" id="KW-0408">Iron</keyword>
<dbReference type="PANTHER" id="PTHR32439">
    <property type="entry name" value="FERREDOXIN--NITRITE REDUCTASE, CHLOROPLASTIC"/>
    <property type="match status" value="1"/>
</dbReference>
<sequence>MAYTAFWANDRGNLNKNELAKLEKDGLDVIEDIYEYAKTGFESITPDDMDRFKWAGVYQQRPKDGHFMMRVRIPSGNLSSDQARVLAGIARDYGKDLVDITTRQAVQFHWLRVEQLPDIFERLASVGMSSFEACGDCPRNIVGNPLAGIDPHELIDTTPLVKELSDTFLMNRDFSNLPRKYKISISANIYNAGHAEINDLAFTPATKVIDGEEVIGFHVWVGGGLSARPYLAQQLDVFVRPEEVVKVAVGVTTIFRDYGYRQKRNHARLKFLVADWGAEKFLEKLKELVGELNTRGEDKIAGWNAGYFTGVHEQRQPGLSYVGLSVPVGRMSAQELEELARLADEYGSGSLRTCNSQNIVITGVPNEKIELLLKEKVLERLTPYPKHFTAFAVSCTGIEFCNLALVETKERMRQLAEYLDAHVELDEPIRMHMVGCPNSCGQRQIADIGFQGALIKTEDGMKDAFDIFLGGTLGRNAQFNQKLKGRVLGEQLHRAVLPLLAYYKEEKQRGESFFDFVQRVGVEPFQERLNAALGQLV</sequence>
<dbReference type="OrthoDB" id="9803707at2"/>
<keyword evidence="5" id="KW-0560">Oxidoreductase</keyword>
<feature type="domain" description="Nitrite/Sulfite reductase ferredoxin-like" evidence="9">
    <location>
        <begin position="58"/>
        <end position="125"/>
    </location>
</feature>
<evidence type="ECO:0000256" key="2">
    <source>
        <dbReference type="ARBA" id="ARBA00022485"/>
    </source>
</evidence>
<dbReference type="InterPro" id="IPR005117">
    <property type="entry name" value="NiRdtase/SiRdtase_haem-b_fer"/>
</dbReference>
<dbReference type="SUPFAM" id="SSF55124">
    <property type="entry name" value="Nitrite/Sulfite reductase N-terminal domain-like"/>
    <property type="match status" value="2"/>
</dbReference>
<evidence type="ECO:0000313" key="11">
    <source>
        <dbReference type="Proteomes" id="UP000321157"/>
    </source>
</evidence>
<dbReference type="InterPro" id="IPR045854">
    <property type="entry name" value="NO2/SO3_Rdtase_4Fe4S_sf"/>
</dbReference>
<proteinExistence type="inferred from homology"/>
<dbReference type="SUPFAM" id="SSF56014">
    <property type="entry name" value="Nitrite and sulphite reductase 4Fe-4S domain-like"/>
    <property type="match status" value="2"/>
</dbReference>
<evidence type="ECO:0000256" key="5">
    <source>
        <dbReference type="ARBA" id="ARBA00023002"/>
    </source>
</evidence>
<dbReference type="InterPro" id="IPR006067">
    <property type="entry name" value="NO2/SO3_Rdtase_4Fe4S_dom"/>
</dbReference>
<dbReference type="PANTHER" id="PTHR32439:SF0">
    <property type="entry name" value="FERREDOXIN--NITRITE REDUCTASE, CHLOROPLASTIC"/>
    <property type="match status" value="1"/>
</dbReference>
<dbReference type="Proteomes" id="UP000321157">
    <property type="component" value="Unassembled WGS sequence"/>
</dbReference>
<dbReference type="Gene3D" id="3.90.480.20">
    <property type="match status" value="1"/>
</dbReference>
<evidence type="ECO:0000256" key="7">
    <source>
        <dbReference type="ARBA" id="ARBA00023014"/>
    </source>
</evidence>
<keyword evidence="2" id="KW-0004">4Fe-4S</keyword>
<dbReference type="InterPro" id="IPR036136">
    <property type="entry name" value="Nit/Sulf_reduc_fer-like_dom_sf"/>
</dbReference>
<dbReference type="GO" id="GO:0020037">
    <property type="term" value="F:heme binding"/>
    <property type="evidence" value="ECO:0007669"/>
    <property type="project" value="InterPro"/>
</dbReference>
<dbReference type="GO" id="GO:0046872">
    <property type="term" value="F:metal ion binding"/>
    <property type="evidence" value="ECO:0007669"/>
    <property type="project" value="UniProtKB-KW"/>
</dbReference>
<dbReference type="GO" id="GO:0051539">
    <property type="term" value="F:4 iron, 4 sulfur cluster binding"/>
    <property type="evidence" value="ECO:0007669"/>
    <property type="project" value="UniProtKB-KW"/>
</dbReference>
<evidence type="ECO:0000313" key="10">
    <source>
        <dbReference type="EMBL" id="GEN33905.1"/>
    </source>
</evidence>
<keyword evidence="11" id="KW-1185">Reference proteome</keyword>
<dbReference type="InterPro" id="IPR051329">
    <property type="entry name" value="NIR_SIR_4Fe-4S"/>
</dbReference>
<feature type="domain" description="Nitrite/sulphite reductase 4Fe-4S" evidence="8">
    <location>
        <begin position="393"/>
        <end position="534"/>
    </location>
</feature>
<accession>A0A511V4P9</accession>
<feature type="domain" description="Nitrite/Sulfite reductase ferredoxin-like" evidence="9">
    <location>
        <begin position="312"/>
        <end position="375"/>
    </location>
</feature>
<dbReference type="PRINTS" id="PR00397">
    <property type="entry name" value="SIROHAEM"/>
</dbReference>
<dbReference type="RefSeq" id="WP_146809202.1">
    <property type="nucleotide sequence ID" value="NZ_BJXX01000057.1"/>
</dbReference>
<keyword evidence="3" id="KW-0349">Heme</keyword>
<reference evidence="10 11" key="1">
    <citation type="submission" date="2019-07" db="EMBL/GenBank/DDBJ databases">
        <title>Whole genome shotgun sequence of Aneurinibacillus danicus NBRC 102444.</title>
        <authorList>
            <person name="Hosoyama A."/>
            <person name="Uohara A."/>
            <person name="Ohji S."/>
            <person name="Ichikawa N."/>
        </authorList>
    </citation>
    <scope>NUCLEOTIDE SEQUENCE [LARGE SCALE GENOMIC DNA]</scope>
    <source>
        <strain evidence="10 11">NBRC 102444</strain>
    </source>
</reference>
<dbReference type="Pfam" id="PF03460">
    <property type="entry name" value="NIR_SIR_ferr"/>
    <property type="match status" value="2"/>
</dbReference>
<dbReference type="PROSITE" id="PS00365">
    <property type="entry name" value="NIR_SIR"/>
    <property type="match status" value="1"/>
</dbReference>
<dbReference type="Gene3D" id="3.30.413.10">
    <property type="entry name" value="Sulfite Reductase Hemoprotein, domain 1"/>
    <property type="match status" value="2"/>
</dbReference>
<name>A0A511V4P9_9BACL</name>
<evidence type="ECO:0000259" key="8">
    <source>
        <dbReference type="Pfam" id="PF01077"/>
    </source>
</evidence>